<dbReference type="Gene3D" id="3.40.630.30">
    <property type="match status" value="1"/>
</dbReference>
<keyword evidence="1" id="KW-0808">Transferase</keyword>
<keyword evidence="5" id="KW-1185">Reference proteome</keyword>
<evidence type="ECO:0000313" key="4">
    <source>
        <dbReference type="EMBL" id="MDQ0274903.1"/>
    </source>
</evidence>
<dbReference type="Proteomes" id="UP001236559">
    <property type="component" value="Unassembled WGS sequence"/>
</dbReference>
<dbReference type="PROSITE" id="PS51186">
    <property type="entry name" value="GNAT"/>
    <property type="match status" value="1"/>
</dbReference>
<dbReference type="PANTHER" id="PTHR10545:SF29">
    <property type="entry name" value="GH14572P-RELATED"/>
    <property type="match status" value="1"/>
</dbReference>
<evidence type="ECO:0000256" key="2">
    <source>
        <dbReference type="ARBA" id="ARBA00023315"/>
    </source>
</evidence>
<gene>
    <name evidence="4" type="ORF">J2S72_000924</name>
</gene>
<dbReference type="InterPro" id="IPR051016">
    <property type="entry name" value="Diverse_Substrate_AcTransf"/>
</dbReference>
<accession>A0ABU0AUD4</accession>
<name>A0ABU0AUD4_9FIRM</name>
<proteinExistence type="predicted"/>
<evidence type="ECO:0000259" key="3">
    <source>
        <dbReference type="PROSITE" id="PS51186"/>
    </source>
</evidence>
<dbReference type="SUPFAM" id="SSF55729">
    <property type="entry name" value="Acyl-CoA N-acyltransferases (Nat)"/>
    <property type="match status" value="1"/>
</dbReference>
<feature type="domain" description="N-acetyltransferase" evidence="3">
    <location>
        <begin position="6"/>
        <end position="150"/>
    </location>
</feature>
<dbReference type="EMBL" id="JAUSTN010000004">
    <property type="protein sequence ID" value="MDQ0274903.1"/>
    <property type="molecule type" value="Genomic_DNA"/>
</dbReference>
<dbReference type="InterPro" id="IPR016181">
    <property type="entry name" value="Acyl_CoA_acyltransferase"/>
</dbReference>
<dbReference type="InterPro" id="IPR000182">
    <property type="entry name" value="GNAT_dom"/>
</dbReference>
<keyword evidence="2" id="KW-0012">Acyltransferase</keyword>
<organism evidence="4 5">
    <name type="scientific">Peptoniphilus koenoeneniae</name>
    <dbReference type="NCBI Taxonomy" id="507751"/>
    <lineage>
        <taxon>Bacteria</taxon>
        <taxon>Bacillati</taxon>
        <taxon>Bacillota</taxon>
        <taxon>Tissierellia</taxon>
        <taxon>Tissierellales</taxon>
        <taxon>Peptoniphilaceae</taxon>
        <taxon>Peptoniphilus</taxon>
    </lineage>
</organism>
<dbReference type="Pfam" id="PF00583">
    <property type="entry name" value="Acetyltransf_1"/>
    <property type="match status" value="1"/>
</dbReference>
<evidence type="ECO:0000313" key="5">
    <source>
        <dbReference type="Proteomes" id="UP001236559"/>
    </source>
</evidence>
<dbReference type="RefSeq" id="WP_307495075.1">
    <property type="nucleotide sequence ID" value="NZ_JAUSTN010000004.1"/>
</dbReference>
<protein>
    <submittedName>
        <fullName evidence="4">GNAT superfamily N-acetyltransferase</fullName>
    </submittedName>
</protein>
<dbReference type="CDD" id="cd04301">
    <property type="entry name" value="NAT_SF"/>
    <property type="match status" value="1"/>
</dbReference>
<reference evidence="4 5" key="1">
    <citation type="submission" date="2023-07" db="EMBL/GenBank/DDBJ databases">
        <title>Genomic Encyclopedia of Type Strains, Phase IV (KMG-IV): sequencing the most valuable type-strain genomes for metagenomic binning, comparative biology and taxonomic classification.</title>
        <authorList>
            <person name="Goeker M."/>
        </authorList>
    </citation>
    <scope>NUCLEOTIDE SEQUENCE [LARGE SCALE GENOMIC DNA]</scope>
    <source>
        <strain evidence="4 5">DSM 22616</strain>
    </source>
</reference>
<comment type="caution">
    <text evidence="4">The sequence shown here is derived from an EMBL/GenBank/DDBJ whole genome shotgun (WGS) entry which is preliminary data.</text>
</comment>
<evidence type="ECO:0000256" key="1">
    <source>
        <dbReference type="ARBA" id="ARBA00022679"/>
    </source>
</evidence>
<dbReference type="PANTHER" id="PTHR10545">
    <property type="entry name" value="DIAMINE N-ACETYLTRANSFERASE"/>
    <property type="match status" value="1"/>
</dbReference>
<sequence>MEVINIEIRKILRSDLEELAKLMVAVYNAPPWNNKWTEETALESLSDILGFTKFFGNVIVDRNKIIGAIIGHIRRYSTESTFYIDEFFVSEKYRGTGLAKELYQTSIKQLKQRGISGAFFTTLKNSRAYNFYVKEGAWDLEDSACFYHKF</sequence>